<dbReference type="HAMAP" id="MF_01595">
    <property type="entry name" value="PNPase"/>
    <property type="match status" value="1"/>
</dbReference>
<keyword evidence="4 8" id="KW-0548">Nucleotidyltransferase</keyword>
<dbReference type="PANTHER" id="PTHR11252">
    <property type="entry name" value="POLYRIBONUCLEOTIDE NUCLEOTIDYLTRANSFERASE"/>
    <property type="match status" value="1"/>
</dbReference>
<evidence type="ECO:0000256" key="7">
    <source>
        <dbReference type="ARBA" id="ARBA00022884"/>
    </source>
</evidence>
<dbReference type="InterPro" id="IPR004087">
    <property type="entry name" value="KH_dom"/>
</dbReference>
<dbReference type="SUPFAM" id="SSF50249">
    <property type="entry name" value="Nucleic acid-binding proteins"/>
    <property type="match status" value="1"/>
</dbReference>
<dbReference type="GO" id="GO:0003723">
    <property type="term" value="F:RNA binding"/>
    <property type="evidence" value="ECO:0007669"/>
    <property type="project" value="UniProtKB-UniRule"/>
</dbReference>
<dbReference type="SUPFAM" id="SSF55666">
    <property type="entry name" value="Ribonuclease PH domain 2-like"/>
    <property type="match status" value="2"/>
</dbReference>
<feature type="binding site" evidence="8">
    <location>
        <position position="487"/>
    </location>
    <ligand>
        <name>Mg(2+)</name>
        <dbReference type="ChEBI" id="CHEBI:18420"/>
    </ligand>
</feature>
<dbReference type="PROSITE" id="PS50126">
    <property type="entry name" value="S1"/>
    <property type="match status" value="1"/>
</dbReference>
<dbReference type="PANTHER" id="PTHR11252:SF0">
    <property type="entry name" value="POLYRIBONUCLEOTIDE NUCLEOTIDYLTRANSFERASE 1, MITOCHONDRIAL"/>
    <property type="match status" value="1"/>
</dbReference>
<comment type="function">
    <text evidence="8">Involved in mRNA degradation. Catalyzes the phosphorolysis of single-stranded polyribonucleotides processively in the 3'- to 5'-direction.</text>
</comment>
<dbReference type="GO" id="GO:0006402">
    <property type="term" value="P:mRNA catabolic process"/>
    <property type="evidence" value="ECO:0007669"/>
    <property type="project" value="UniProtKB-UniRule"/>
</dbReference>
<dbReference type="InterPro" id="IPR004088">
    <property type="entry name" value="KH_dom_type_1"/>
</dbReference>
<evidence type="ECO:0000256" key="6">
    <source>
        <dbReference type="ARBA" id="ARBA00022842"/>
    </source>
</evidence>
<dbReference type="Pfam" id="PF01138">
    <property type="entry name" value="RNase_PH"/>
    <property type="match status" value="2"/>
</dbReference>
<evidence type="ECO:0000256" key="4">
    <source>
        <dbReference type="ARBA" id="ARBA00022695"/>
    </source>
</evidence>
<keyword evidence="5 8" id="KW-0479">Metal-binding</keyword>
<keyword evidence="3 8" id="KW-0808">Transferase</keyword>
<dbReference type="Gene3D" id="2.40.50.140">
    <property type="entry name" value="Nucleic acid-binding proteins"/>
    <property type="match status" value="1"/>
</dbReference>
<name>A0A932YWI1_9BACT</name>
<dbReference type="FunFam" id="3.30.230.70:FF:000001">
    <property type="entry name" value="Polyribonucleotide nucleotidyltransferase"/>
    <property type="match status" value="1"/>
</dbReference>
<dbReference type="SUPFAM" id="SSF46915">
    <property type="entry name" value="Polynucleotide phosphorylase/guanosine pentaphosphate synthase (PNPase/GPSI), domain 3"/>
    <property type="match status" value="1"/>
</dbReference>
<sequence length="739" mass="80974">MNAKQFRMAVGPSELTVELTPLAGQANGHVLVRYGETVVLVTAVLAKTPREGGDFFPLTVDYEEKFYAAGKILGSRFVKRESRPSEEAILTDRLIDRTIRPRFDLRIRNEVQVVATVLALDDKNDADIPALFGASLALATSDIPWNGPVAGVRIGRRGDEWLINPGFEERQNSELDVVISGTAEKINMIEAGAKEVPEEVMVEALERGQAEIKKLIRFAEEIIAVAKPSKVSVPLVAIQGPLRDGLVKHFSSRIEGALWEKEKTLRSEKLNAVKTEWREYAGKEFPESTPAEVDYLWEDALDAIVHRRIIETGERPDGRKPAELRPLEAAVGVLPRVHGSGLFVRGETQALSVLTLGGPGDEQIVEGMDIRTKRRFMHHYNFPPYSSGETKPMRGPGRREIGHGALAERALTPLIPPKETFPYTIRLVSEILSSNGSTSMASVCASTLSLFDAGVPMTKAAAGIAMGLMMENESNYRILTDIQGPEDHYGDMDFKAAGTADGVTALQMDVKIEGVTTKILRETLRQAREARLEILRVLADALPAPRPNLSPHAPRITILKIDPEKIGALIGPGGKMINSIIAASGADIDIEDDGSVFVTAESEQAMERALALIKQVTREYKPGELLEGVVTRIFDFGAMVEVGPKQEGLVHISELAPWHVGQVEDIVHIGDAIPVMVRNIDEQGRLNLSLKSVPGRYSADDIAKAESHRASYPARPGVAPRRFPPRGPARSPRRRPPRF</sequence>
<dbReference type="GO" id="GO:0004654">
    <property type="term" value="F:polyribonucleotide nucleotidyltransferase activity"/>
    <property type="evidence" value="ECO:0007669"/>
    <property type="project" value="UniProtKB-UniRule"/>
</dbReference>
<dbReference type="NCBIfam" id="TIGR03591">
    <property type="entry name" value="polynuc_phos"/>
    <property type="match status" value="1"/>
</dbReference>
<gene>
    <name evidence="8" type="primary">pnp</name>
    <name evidence="11" type="ORF">HY473_01485</name>
</gene>
<dbReference type="InterPro" id="IPR036345">
    <property type="entry name" value="ExoRNase_PH_dom2_sf"/>
</dbReference>
<dbReference type="CDD" id="cd02393">
    <property type="entry name" value="KH-I_PNPase"/>
    <property type="match status" value="1"/>
</dbReference>
<reference evidence="11" key="1">
    <citation type="submission" date="2020-07" db="EMBL/GenBank/DDBJ databases">
        <title>Huge and variable diversity of episymbiotic CPR bacteria and DPANN archaea in groundwater ecosystems.</title>
        <authorList>
            <person name="He C.Y."/>
            <person name="Keren R."/>
            <person name="Whittaker M."/>
            <person name="Farag I.F."/>
            <person name="Doudna J."/>
            <person name="Cate J.H.D."/>
            <person name="Banfield J.F."/>
        </authorList>
    </citation>
    <scope>NUCLEOTIDE SEQUENCE</scope>
    <source>
        <strain evidence="11">NC_groundwater_1225_Ag_S-0.1um_56_177</strain>
    </source>
</reference>
<dbReference type="SMART" id="SM00316">
    <property type="entry name" value="S1"/>
    <property type="match status" value="1"/>
</dbReference>
<dbReference type="InterPro" id="IPR015848">
    <property type="entry name" value="PNPase_PH_RNA-bd_bac/org-type"/>
</dbReference>
<dbReference type="GO" id="GO:0005829">
    <property type="term" value="C:cytosol"/>
    <property type="evidence" value="ECO:0007669"/>
    <property type="project" value="TreeGrafter"/>
</dbReference>
<comment type="similarity">
    <text evidence="1 8">Belongs to the polyribonucleotide nucleotidyltransferase family.</text>
</comment>
<dbReference type="GO" id="GO:0000175">
    <property type="term" value="F:3'-5'-RNA exonuclease activity"/>
    <property type="evidence" value="ECO:0007669"/>
    <property type="project" value="TreeGrafter"/>
</dbReference>
<evidence type="ECO:0000256" key="5">
    <source>
        <dbReference type="ARBA" id="ARBA00022723"/>
    </source>
</evidence>
<dbReference type="NCBIfam" id="NF008805">
    <property type="entry name" value="PRK11824.1"/>
    <property type="match status" value="1"/>
</dbReference>
<evidence type="ECO:0000313" key="11">
    <source>
        <dbReference type="EMBL" id="MBI4132757.1"/>
    </source>
</evidence>
<comment type="catalytic activity">
    <reaction evidence="8">
        <text>RNA(n+1) + phosphate = RNA(n) + a ribonucleoside 5'-diphosphate</text>
        <dbReference type="Rhea" id="RHEA:22096"/>
        <dbReference type="Rhea" id="RHEA-COMP:14527"/>
        <dbReference type="Rhea" id="RHEA-COMP:17342"/>
        <dbReference type="ChEBI" id="CHEBI:43474"/>
        <dbReference type="ChEBI" id="CHEBI:57930"/>
        <dbReference type="ChEBI" id="CHEBI:140395"/>
        <dbReference type="EC" id="2.7.7.8"/>
    </reaction>
</comment>
<proteinExistence type="inferred from homology"/>
<dbReference type="InterPro" id="IPR012162">
    <property type="entry name" value="PNPase"/>
</dbReference>
<evidence type="ECO:0000256" key="2">
    <source>
        <dbReference type="ARBA" id="ARBA00022490"/>
    </source>
</evidence>
<dbReference type="GO" id="GO:0006396">
    <property type="term" value="P:RNA processing"/>
    <property type="evidence" value="ECO:0007669"/>
    <property type="project" value="InterPro"/>
</dbReference>
<feature type="binding site" evidence="8">
    <location>
        <position position="493"/>
    </location>
    <ligand>
        <name>Mg(2+)</name>
        <dbReference type="ChEBI" id="CHEBI:18420"/>
    </ligand>
</feature>
<dbReference type="CDD" id="cd11363">
    <property type="entry name" value="RNase_PH_PNPase_1"/>
    <property type="match status" value="1"/>
</dbReference>
<dbReference type="InterPro" id="IPR003029">
    <property type="entry name" value="S1_domain"/>
</dbReference>
<comment type="subcellular location">
    <subcellularLocation>
        <location evidence="8">Cytoplasm</location>
    </subcellularLocation>
</comment>
<dbReference type="FunFam" id="3.30.230.70:FF:000002">
    <property type="entry name" value="Polyribonucleotide nucleotidyltransferase"/>
    <property type="match status" value="1"/>
</dbReference>
<dbReference type="SMART" id="SM00322">
    <property type="entry name" value="KH"/>
    <property type="match status" value="1"/>
</dbReference>
<evidence type="ECO:0000256" key="9">
    <source>
        <dbReference type="SAM" id="MobiDB-lite"/>
    </source>
</evidence>
<keyword evidence="6 8" id="KW-0460">Magnesium</keyword>
<evidence type="ECO:0000313" key="12">
    <source>
        <dbReference type="Proteomes" id="UP000756703"/>
    </source>
</evidence>
<evidence type="ECO:0000259" key="10">
    <source>
        <dbReference type="PROSITE" id="PS50126"/>
    </source>
</evidence>
<keyword evidence="2 8" id="KW-0963">Cytoplasm</keyword>
<dbReference type="FunFam" id="3.30.1370.10:FF:000001">
    <property type="entry name" value="Polyribonucleotide nucleotidyltransferase"/>
    <property type="match status" value="1"/>
</dbReference>
<dbReference type="SUPFAM" id="SSF54211">
    <property type="entry name" value="Ribosomal protein S5 domain 2-like"/>
    <property type="match status" value="2"/>
</dbReference>
<dbReference type="Pfam" id="PF00575">
    <property type="entry name" value="S1"/>
    <property type="match status" value="1"/>
</dbReference>
<dbReference type="InterPro" id="IPR036456">
    <property type="entry name" value="PNPase_PH_RNA-bd_sf"/>
</dbReference>
<dbReference type="EC" id="2.7.7.8" evidence="8"/>
<comment type="caution">
    <text evidence="11">The sequence shown here is derived from an EMBL/GenBank/DDBJ whole genome shotgun (WGS) entry which is preliminary data.</text>
</comment>
<evidence type="ECO:0000256" key="3">
    <source>
        <dbReference type="ARBA" id="ARBA00022679"/>
    </source>
</evidence>
<dbReference type="InterPro" id="IPR001247">
    <property type="entry name" value="ExoRNase_PH_dom1"/>
</dbReference>
<organism evidence="11 12">
    <name type="scientific">Candidatus Sungiibacteriota bacterium</name>
    <dbReference type="NCBI Taxonomy" id="2750080"/>
    <lineage>
        <taxon>Bacteria</taxon>
        <taxon>Candidatus Sungiibacteriota</taxon>
    </lineage>
</organism>
<evidence type="ECO:0000256" key="1">
    <source>
        <dbReference type="ARBA" id="ARBA00007404"/>
    </source>
</evidence>
<dbReference type="EMBL" id="JACQMI010000013">
    <property type="protein sequence ID" value="MBI4132757.1"/>
    <property type="molecule type" value="Genomic_DNA"/>
</dbReference>
<comment type="cofactor">
    <cofactor evidence="8">
        <name>Mg(2+)</name>
        <dbReference type="ChEBI" id="CHEBI:18420"/>
    </cofactor>
</comment>
<dbReference type="CDD" id="cd11364">
    <property type="entry name" value="RNase_PH_PNPase_2"/>
    <property type="match status" value="1"/>
</dbReference>
<protein>
    <recommendedName>
        <fullName evidence="8">Polyribonucleotide nucleotidyltransferase</fullName>
        <ecNumber evidence="8">2.7.7.8</ecNumber>
    </recommendedName>
    <alternativeName>
        <fullName evidence="8">Polynucleotide phosphorylase</fullName>
        <shortName evidence="8">PNPase</shortName>
    </alternativeName>
</protein>
<dbReference type="Gene3D" id="3.30.230.70">
    <property type="entry name" value="GHMP Kinase, N-terminal domain"/>
    <property type="match status" value="2"/>
</dbReference>
<dbReference type="AlphaFoldDB" id="A0A932YWI1"/>
<feature type="region of interest" description="Disordered" evidence="9">
    <location>
        <begin position="704"/>
        <end position="739"/>
    </location>
</feature>
<dbReference type="InterPro" id="IPR036612">
    <property type="entry name" value="KH_dom_type_1_sf"/>
</dbReference>
<dbReference type="PIRSF" id="PIRSF005499">
    <property type="entry name" value="PNPase"/>
    <property type="match status" value="1"/>
</dbReference>
<dbReference type="Pfam" id="PF00013">
    <property type="entry name" value="KH_1"/>
    <property type="match status" value="1"/>
</dbReference>
<dbReference type="InterPro" id="IPR027408">
    <property type="entry name" value="PNPase/RNase_PH_dom_sf"/>
</dbReference>
<accession>A0A932YWI1</accession>
<dbReference type="InterPro" id="IPR015847">
    <property type="entry name" value="ExoRNase_PH_dom2"/>
</dbReference>
<dbReference type="Proteomes" id="UP000756703">
    <property type="component" value="Unassembled WGS sequence"/>
</dbReference>
<dbReference type="InterPro" id="IPR020568">
    <property type="entry name" value="Ribosomal_Su5_D2-typ_SF"/>
</dbReference>
<dbReference type="InterPro" id="IPR012340">
    <property type="entry name" value="NA-bd_OB-fold"/>
</dbReference>
<dbReference type="Gene3D" id="3.30.1370.10">
    <property type="entry name" value="K Homology domain, type 1"/>
    <property type="match status" value="1"/>
</dbReference>
<keyword evidence="7 8" id="KW-0694">RNA-binding</keyword>
<dbReference type="Pfam" id="PF03725">
    <property type="entry name" value="RNase_PH_C"/>
    <property type="match status" value="1"/>
</dbReference>
<dbReference type="GO" id="GO:0000287">
    <property type="term" value="F:magnesium ion binding"/>
    <property type="evidence" value="ECO:0007669"/>
    <property type="project" value="UniProtKB-UniRule"/>
</dbReference>
<feature type="domain" description="S1 motif" evidence="10">
    <location>
        <begin position="623"/>
        <end position="691"/>
    </location>
</feature>
<dbReference type="SUPFAM" id="SSF54791">
    <property type="entry name" value="Eukaryotic type KH-domain (KH-domain type I)"/>
    <property type="match status" value="1"/>
</dbReference>
<dbReference type="PROSITE" id="PS50084">
    <property type="entry name" value="KH_TYPE_1"/>
    <property type="match status" value="1"/>
</dbReference>
<evidence type="ECO:0000256" key="8">
    <source>
        <dbReference type="HAMAP-Rule" id="MF_01595"/>
    </source>
</evidence>
<dbReference type="Pfam" id="PF03726">
    <property type="entry name" value="PNPase"/>
    <property type="match status" value="1"/>
</dbReference>